<evidence type="ECO:0000313" key="3">
    <source>
        <dbReference type="EMBL" id="KCV67643.1"/>
    </source>
</evidence>
<feature type="region of interest" description="Disordered" evidence="1">
    <location>
        <begin position="330"/>
        <end position="364"/>
    </location>
</feature>
<feature type="compositionally biased region" description="Low complexity" evidence="1">
    <location>
        <begin position="135"/>
        <end position="150"/>
    </location>
</feature>
<dbReference type="AlphaFoldDB" id="A0A058Z132"/>
<dbReference type="InterPro" id="IPR036533">
    <property type="entry name" value="BAG_dom_sf"/>
</dbReference>
<evidence type="ECO:0000313" key="4">
    <source>
        <dbReference type="Proteomes" id="UP000030693"/>
    </source>
</evidence>
<dbReference type="GO" id="GO:0051087">
    <property type="term" value="F:protein-folding chaperone binding"/>
    <property type="evidence" value="ECO:0007669"/>
    <property type="project" value="InterPro"/>
</dbReference>
<proteinExistence type="predicted"/>
<feature type="compositionally biased region" description="Polar residues" evidence="1">
    <location>
        <begin position="82"/>
        <end position="91"/>
    </location>
</feature>
<evidence type="ECO:0000259" key="2">
    <source>
        <dbReference type="PROSITE" id="PS51035"/>
    </source>
</evidence>
<dbReference type="Pfam" id="PF02179">
    <property type="entry name" value="BAG"/>
    <property type="match status" value="1"/>
</dbReference>
<feature type="compositionally biased region" description="Low complexity" evidence="1">
    <location>
        <begin position="185"/>
        <end position="200"/>
    </location>
</feature>
<dbReference type="Gene3D" id="1.20.58.120">
    <property type="entry name" value="BAG domain"/>
    <property type="match status" value="1"/>
</dbReference>
<dbReference type="PROSITE" id="PS51035">
    <property type="entry name" value="BAG"/>
    <property type="match status" value="1"/>
</dbReference>
<feature type="compositionally biased region" description="Low complexity" evidence="1">
    <location>
        <begin position="157"/>
        <end position="168"/>
    </location>
</feature>
<keyword evidence="4" id="KW-1185">Reference proteome</keyword>
<feature type="compositionally biased region" description="Low complexity" evidence="1">
    <location>
        <begin position="114"/>
        <end position="127"/>
    </location>
</feature>
<dbReference type="SUPFAM" id="SSF63491">
    <property type="entry name" value="BAG domain"/>
    <property type="match status" value="1"/>
</dbReference>
<feature type="compositionally biased region" description="Low complexity" evidence="1">
    <location>
        <begin position="345"/>
        <end position="364"/>
    </location>
</feature>
<feature type="region of interest" description="Disordered" evidence="1">
    <location>
        <begin position="1"/>
        <end position="206"/>
    </location>
</feature>
<dbReference type="SMART" id="SM00264">
    <property type="entry name" value="BAG"/>
    <property type="match status" value="1"/>
</dbReference>
<dbReference type="InterPro" id="IPR003103">
    <property type="entry name" value="BAG_domain"/>
</dbReference>
<feature type="compositionally biased region" description="Low complexity" evidence="1">
    <location>
        <begin position="34"/>
        <end position="48"/>
    </location>
</feature>
<accession>A0A058Z132</accession>
<reference evidence="3" key="1">
    <citation type="submission" date="2013-04" db="EMBL/GenBank/DDBJ databases">
        <title>The Genome Sequence of Fonticula alba ATCC 38817.</title>
        <authorList>
            <consortium name="The Broad Institute Genomics Platform"/>
            <person name="Russ C."/>
            <person name="Cuomo C."/>
            <person name="Burger G."/>
            <person name="Gray M.W."/>
            <person name="Holland P.W.H."/>
            <person name="King N."/>
            <person name="Lang F.B.F."/>
            <person name="Roger A.J."/>
            <person name="Ruiz-Trillo I."/>
            <person name="Brown M."/>
            <person name="Walker B."/>
            <person name="Young S."/>
            <person name="Zeng Q."/>
            <person name="Gargeya S."/>
            <person name="Fitzgerald M."/>
            <person name="Haas B."/>
            <person name="Abouelleil A."/>
            <person name="Allen A.W."/>
            <person name="Alvarado L."/>
            <person name="Arachchi H.M."/>
            <person name="Berlin A.M."/>
            <person name="Chapman S.B."/>
            <person name="Gainer-Dewar J."/>
            <person name="Goldberg J."/>
            <person name="Griggs A."/>
            <person name="Gujja S."/>
            <person name="Hansen M."/>
            <person name="Howarth C."/>
            <person name="Imamovic A."/>
            <person name="Ireland A."/>
            <person name="Larimer J."/>
            <person name="McCowan C."/>
            <person name="Murphy C."/>
            <person name="Pearson M."/>
            <person name="Poon T.W."/>
            <person name="Priest M."/>
            <person name="Roberts A."/>
            <person name="Saif S."/>
            <person name="Shea T."/>
            <person name="Sisk P."/>
            <person name="Sykes S."/>
            <person name="Wortman J."/>
            <person name="Nusbaum C."/>
            <person name="Birren B."/>
        </authorList>
    </citation>
    <scope>NUCLEOTIDE SEQUENCE [LARGE SCALE GENOMIC DNA]</scope>
    <source>
        <strain evidence="3">ATCC 38817</strain>
    </source>
</reference>
<protein>
    <recommendedName>
        <fullName evidence="2">BAG domain-containing protein</fullName>
    </recommendedName>
</protein>
<organism evidence="3">
    <name type="scientific">Fonticula alba</name>
    <name type="common">Slime mold</name>
    <dbReference type="NCBI Taxonomy" id="691883"/>
    <lineage>
        <taxon>Eukaryota</taxon>
        <taxon>Rotosphaerida</taxon>
        <taxon>Fonticulaceae</taxon>
        <taxon>Fonticula</taxon>
    </lineage>
</organism>
<dbReference type="RefSeq" id="XP_009497981.1">
    <property type="nucleotide sequence ID" value="XM_009499706.1"/>
</dbReference>
<dbReference type="Proteomes" id="UP000030693">
    <property type="component" value="Unassembled WGS sequence"/>
</dbReference>
<sequence length="364" mass="39478">MSWFRGFSPRRQHTGQQQPHSPTGGYTPVSPTDPYGGYPPSASSAGSSHHPHHHPYSAPPSASYHPSQPPPHPGYPGPYMGATSSHPTSPTRPDEAYYAPYTGHQQRPAPPARYQPAPGDYYDYPGESPGGGYGAPAPDGYANIPRAQYQAPPPPAGAGYPTDGYGPYEGAYAPQPHPPQRKSRSQQQRQQQQQQQQQRPGRTDILPEYCPFPPALGKLFTKIRTDLDRLEEETMRFRSYVESLPDPKSAQAADLDEAVINSAYKEYLRLFELPQRHLAALDEVDLQQAGGLAEAARAARRELINYSNTVLDHVESLKPTVFELRQIVQSASNSPNPTPAANGPASSSSLQASDGSSSSSGSVD</sequence>
<gene>
    <name evidence="3" type="ORF">H696_05930</name>
</gene>
<dbReference type="EMBL" id="KB932215">
    <property type="protein sequence ID" value="KCV67643.1"/>
    <property type="molecule type" value="Genomic_DNA"/>
</dbReference>
<feature type="domain" description="BAG" evidence="2">
    <location>
        <begin position="253"/>
        <end position="318"/>
    </location>
</feature>
<name>A0A058Z132_FONAL</name>
<feature type="compositionally biased region" description="Pro residues" evidence="1">
    <location>
        <begin position="67"/>
        <end position="76"/>
    </location>
</feature>
<evidence type="ECO:0000256" key="1">
    <source>
        <dbReference type="SAM" id="MobiDB-lite"/>
    </source>
</evidence>
<dbReference type="GeneID" id="20530655"/>